<feature type="transmembrane region" description="Helical" evidence="5">
    <location>
        <begin position="124"/>
        <end position="144"/>
    </location>
</feature>
<comment type="subcellular location">
    <subcellularLocation>
        <location evidence="5">Cell membrane</location>
        <topology evidence="5">Multi-pass membrane protein</topology>
    </subcellularLocation>
    <subcellularLocation>
        <location evidence="1">Endomembrane system</location>
        <topology evidence="1">Multi-pass membrane protein</topology>
    </subcellularLocation>
    <subcellularLocation>
        <location evidence="6">Membrane</location>
        <topology evidence="6">Multi-pass membrane protein</topology>
    </subcellularLocation>
</comment>
<dbReference type="NCBIfam" id="TIGR01770">
    <property type="entry name" value="NDH_I_N"/>
    <property type="match status" value="1"/>
</dbReference>
<feature type="transmembrane region" description="Helical" evidence="5">
    <location>
        <begin position="12"/>
        <end position="31"/>
    </location>
</feature>
<comment type="caution">
    <text evidence="9">The sequence shown here is derived from an EMBL/GenBank/DDBJ whole genome shotgun (WGS) entry which is preliminary data.</text>
</comment>
<evidence type="ECO:0000256" key="4">
    <source>
        <dbReference type="ARBA" id="ARBA00023136"/>
    </source>
</evidence>
<keyword evidence="5" id="KW-0874">Quinone</keyword>
<keyword evidence="10" id="KW-1185">Reference proteome</keyword>
<accession>A0A347VSC6</accession>
<dbReference type="OrthoDB" id="9768329at2"/>
<evidence type="ECO:0000256" key="2">
    <source>
        <dbReference type="ARBA" id="ARBA00022692"/>
    </source>
</evidence>
<evidence type="ECO:0000313" key="8">
    <source>
        <dbReference type="EMBL" id="MWV69117.1"/>
    </source>
</evidence>
<feature type="transmembrane region" description="Helical" evidence="5">
    <location>
        <begin position="276"/>
        <end position="294"/>
    </location>
</feature>
<feature type="transmembrane region" description="Helical" evidence="5">
    <location>
        <begin position="43"/>
        <end position="64"/>
    </location>
</feature>
<evidence type="ECO:0000313" key="9">
    <source>
        <dbReference type="EMBL" id="TLD94162.1"/>
    </source>
</evidence>
<dbReference type="InterPro" id="IPR001750">
    <property type="entry name" value="ND/Mrp_TM"/>
</dbReference>
<keyword evidence="5" id="KW-0830">Ubiquinone</keyword>
<evidence type="ECO:0000313" key="11">
    <source>
        <dbReference type="Proteomes" id="UP000477070"/>
    </source>
</evidence>
<dbReference type="PANTHER" id="PTHR22773">
    <property type="entry name" value="NADH DEHYDROGENASE"/>
    <property type="match status" value="1"/>
</dbReference>
<evidence type="ECO:0000256" key="5">
    <source>
        <dbReference type="HAMAP-Rule" id="MF_00445"/>
    </source>
</evidence>
<comment type="similarity">
    <text evidence="5">Belongs to the complex I subunit 2 family.</text>
</comment>
<sequence length="477" mass="53515">MQSSEFDFFQYFYIYAPSMILVLGAIVVLLSNAFARHFSRSNSIALCSIFIAFALLFTFSLAHSTSIPRIIYIGEILILLSGLCFIFLSFSRYRFVGLQTQEFYPLYLFSLSGFLIMICADNFIVMLLGLEIGSLPLCALMAFSRRLFGIEAGIKYFVSSALASMFLLVGIMLLYLYSGSFDLDFPMQVFAYSSHFDSISANIIAMSGAMFILAGVGFKVSLVPWHSWMPDIYEGSSPMLAGFISVVPKIAGFIVFYAIFSPIFSVDSNNSYFDKLFKILLMISITLPNIAALLQKDVKRMLAFSSISHSGFALACIYLNNFDTLIIYWVLFFITNLGAFALLWCLMPRELNSRFDYSFDRFYGLAKARPIVALALAFFMIALAGIPPFSIFWGKIFVITAALSSNEIALAFVMMLNSAIAVCYYLKLPVAMYFKTPKPNTQEYIDNSTILIRVIIVICTFLVLTSAFLVPHLFDIV</sequence>
<dbReference type="GO" id="GO:0050136">
    <property type="term" value="F:NADH dehydrogenase (quinone) (non-electrogenic) activity"/>
    <property type="evidence" value="ECO:0007669"/>
    <property type="project" value="UniProtKB-UniRule"/>
</dbReference>
<dbReference type="EMBL" id="JRMP02000009">
    <property type="protein sequence ID" value="TLD94162.1"/>
    <property type="molecule type" value="Genomic_DNA"/>
</dbReference>
<keyword evidence="5" id="KW-1278">Translocase</keyword>
<keyword evidence="5" id="KW-0813">Transport</keyword>
<dbReference type="GO" id="GO:0048038">
    <property type="term" value="F:quinone binding"/>
    <property type="evidence" value="ECO:0007669"/>
    <property type="project" value="UniProtKB-KW"/>
</dbReference>
<dbReference type="HAMAP" id="MF_00445">
    <property type="entry name" value="NDH1_NuoN_1"/>
    <property type="match status" value="1"/>
</dbReference>
<dbReference type="GO" id="GO:0005886">
    <property type="term" value="C:plasma membrane"/>
    <property type="evidence" value="ECO:0007669"/>
    <property type="project" value="UniProtKB-SubCell"/>
</dbReference>
<proteinExistence type="inferred from homology"/>
<reference evidence="8 11" key="4">
    <citation type="submission" date="2019-12" db="EMBL/GenBank/DDBJ databases">
        <title>Multi-Generational Helicobacter saguini Isolates.</title>
        <authorList>
            <person name="Mannion A."/>
            <person name="Shen Z."/>
            <person name="Fox J.G."/>
        </authorList>
    </citation>
    <scope>NUCLEOTIDE SEQUENCE [LARGE SCALE GENOMIC DNA]</scope>
    <source>
        <strain evidence="8">16-048</strain>
        <strain evidence="11">16-048 (F4)</strain>
    </source>
</reference>
<feature type="transmembrane region" description="Helical" evidence="5">
    <location>
        <begin position="368"/>
        <end position="389"/>
    </location>
</feature>
<feature type="transmembrane region" description="Helical" evidence="5">
    <location>
        <begin position="450"/>
        <end position="474"/>
    </location>
</feature>
<feature type="transmembrane region" description="Helical" evidence="5">
    <location>
        <begin position="156"/>
        <end position="178"/>
    </location>
</feature>
<dbReference type="GO" id="GO:0042773">
    <property type="term" value="P:ATP synthesis coupled electron transport"/>
    <property type="evidence" value="ECO:0007669"/>
    <property type="project" value="InterPro"/>
</dbReference>
<feature type="transmembrane region" description="Helical" evidence="5">
    <location>
        <begin position="70"/>
        <end position="90"/>
    </location>
</feature>
<reference evidence="9" key="3">
    <citation type="submission" date="2018-04" db="EMBL/GenBank/DDBJ databases">
        <authorList>
            <person name="Sheh A."/>
            <person name="Shen Z."/>
            <person name="Mannion A.J."/>
            <person name="Fox J.G."/>
        </authorList>
    </citation>
    <scope>NUCLEOTIDE SEQUENCE</scope>
    <source>
        <strain evidence="9">MIT 97-6194</strain>
    </source>
</reference>
<dbReference type="GO" id="GO:0012505">
    <property type="term" value="C:endomembrane system"/>
    <property type="evidence" value="ECO:0007669"/>
    <property type="project" value="UniProtKB-SubCell"/>
</dbReference>
<evidence type="ECO:0000256" key="1">
    <source>
        <dbReference type="ARBA" id="ARBA00004127"/>
    </source>
</evidence>
<comment type="catalytic activity">
    <reaction evidence="5">
        <text>a quinone + NADH + 5 H(+)(in) = a quinol + NAD(+) + 4 H(+)(out)</text>
        <dbReference type="Rhea" id="RHEA:57888"/>
        <dbReference type="ChEBI" id="CHEBI:15378"/>
        <dbReference type="ChEBI" id="CHEBI:24646"/>
        <dbReference type="ChEBI" id="CHEBI:57540"/>
        <dbReference type="ChEBI" id="CHEBI:57945"/>
        <dbReference type="ChEBI" id="CHEBI:132124"/>
    </reaction>
</comment>
<organism evidence="9 10">
    <name type="scientific">Helicobacter saguini</name>
    <dbReference type="NCBI Taxonomy" id="1548018"/>
    <lineage>
        <taxon>Bacteria</taxon>
        <taxon>Pseudomonadati</taxon>
        <taxon>Campylobacterota</taxon>
        <taxon>Epsilonproteobacteria</taxon>
        <taxon>Campylobacterales</taxon>
        <taxon>Helicobacteraceae</taxon>
        <taxon>Helicobacter</taxon>
    </lineage>
</organism>
<comment type="function">
    <text evidence="5">NDH-1 shuttles electrons from NADH, via FMN and iron-sulfur (Fe-S) centers, to quinones in the respiratory chain. The immediate electron acceptor for the enzyme in this species is believed to be ubiquinone. Couples the redox reaction to proton translocation (for every two electrons transferred, four hydrogen ions are translocated across the cytoplasmic membrane), and thus conserves the redox energy in a proton gradient.</text>
</comment>
<evidence type="ECO:0000313" key="10">
    <source>
        <dbReference type="Proteomes" id="UP000029714"/>
    </source>
</evidence>
<dbReference type="AlphaFoldDB" id="A0A347VSC6"/>
<protein>
    <recommendedName>
        <fullName evidence="5">NADH-quinone oxidoreductase subunit N</fullName>
        <ecNumber evidence="5">7.1.1.-</ecNumber>
    </recommendedName>
    <alternativeName>
        <fullName evidence="5">NADH dehydrogenase I subunit N</fullName>
    </alternativeName>
    <alternativeName>
        <fullName evidence="5">NDH-1 subunit N</fullName>
    </alternativeName>
</protein>
<dbReference type="Proteomes" id="UP000029714">
    <property type="component" value="Unassembled WGS sequence"/>
</dbReference>
<dbReference type="RefSeq" id="WP_034572272.1">
    <property type="nucleotide sequence ID" value="NZ_JRMP02000009.1"/>
</dbReference>
<dbReference type="Proteomes" id="UP000477070">
    <property type="component" value="Unassembled WGS sequence"/>
</dbReference>
<dbReference type="GO" id="GO:0008137">
    <property type="term" value="F:NADH dehydrogenase (ubiquinone) activity"/>
    <property type="evidence" value="ECO:0007669"/>
    <property type="project" value="InterPro"/>
</dbReference>
<gene>
    <name evidence="5 8" type="primary">nuoN</name>
    <name evidence="8" type="ORF">DCO61_03565</name>
    <name evidence="9" type="ORF">LS64_006560</name>
</gene>
<keyword evidence="5" id="KW-0520">NAD</keyword>
<reference evidence="9 10" key="1">
    <citation type="journal article" date="2014" name="Genome Announc.">
        <title>Draft genome sequences of eight enterohepatic helicobacter species isolated from both laboratory and wild rodents.</title>
        <authorList>
            <person name="Sheh A."/>
            <person name="Shen Z."/>
            <person name="Fox J.G."/>
        </authorList>
    </citation>
    <scope>NUCLEOTIDE SEQUENCE [LARGE SCALE GENOMIC DNA]</scope>
    <source>
        <strain evidence="9 10">MIT 97-6194</strain>
    </source>
</reference>
<feature type="transmembrane region" description="Helical" evidence="5">
    <location>
        <begin position="409"/>
        <end position="430"/>
    </location>
</feature>
<evidence type="ECO:0000259" key="7">
    <source>
        <dbReference type="Pfam" id="PF00361"/>
    </source>
</evidence>
<dbReference type="EC" id="7.1.1.-" evidence="5"/>
<feature type="domain" description="NADH:quinone oxidoreductase/Mrp antiporter transmembrane" evidence="7">
    <location>
        <begin position="120"/>
        <end position="420"/>
    </location>
</feature>
<dbReference type="EMBL" id="QBIU01000001">
    <property type="protein sequence ID" value="MWV69117.1"/>
    <property type="molecule type" value="Genomic_DNA"/>
</dbReference>
<dbReference type="Pfam" id="PF00361">
    <property type="entry name" value="Proton_antipo_M"/>
    <property type="match status" value="1"/>
</dbReference>
<keyword evidence="3 5" id="KW-1133">Transmembrane helix</keyword>
<keyword evidence="5" id="KW-1003">Cell membrane</keyword>
<keyword evidence="4 5" id="KW-0472">Membrane</keyword>
<reference evidence="9 10" key="2">
    <citation type="journal article" date="2016" name="Infect. Immun.">
        <title>Helicobacter saguini, a Novel Helicobacter Isolated from Cotton-Top Tamarins with Ulcerative Colitis, Has Proinflammatory Properties and Induces Typhlocolitis and Dysplasia in Gnotobiotic IL-10-/- Mice.</title>
        <authorList>
            <person name="Shen Z."/>
            <person name="Mannion A."/>
            <person name="Whary M.T."/>
            <person name="Muthupalani S."/>
            <person name="Sheh A."/>
            <person name="Feng Y."/>
            <person name="Gong G."/>
            <person name="Vandamme P."/>
            <person name="Holcombe H.R."/>
            <person name="Paster B.J."/>
            <person name="Fox J.G."/>
        </authorList>
    </citation>
    <scope>NUCLEOTIDE SEQUENCE [LARGE SCALE GENOMIC DNA]</scope>
    <source>
        <strain evidence="9 10">MIT 97-6194</strain>
    </source>
</reference>
<feature type="transmembrane region" description="Helical" evidence="5">
    <location>
        <begin position="326"/>
        <end position="347"/>
    </location>
</feature>
<evidence type="ECO:0000256" key="3">
    <source>
        <dbReference type="ARBA" id="ARBA00022989"/>
    </source>
</evidence>
<feature type="transmembrane region" description="Helical" evidence="5">
    <location>
        <begin position="198"/>
        <end position="218"/>
    </location>
</feature>
<evidence type="ECO:0000256" key="6">
    <source>
        <dbReference type="RuleBase" id="RU000320"/>
    </source>
</evidence>
<comment type="subunit">
    <text evidence="5">NDH-1 is composed of 14 different subunits. Subunits NuoA, H, J, K, L, M, N constitute the membrane sector of the complex.</text>
</comment>
<feature type="transmembrane region" description="Helical" evidence="5">
    <location>
        <begin position="239"/>
        <end position="264"/>
    </location>
</feature>
<dbReference type="STRING" id="1548018.LS64_08625"/>
<feature type="transmembrane region" description="Helical" evidence="5">
    <location>
        <begin position="102"/>
        <end position="118"/>
    </location>
</feature>
<keyword evidence="2 5" id="KW-0812">Transmembrane</keyword>
<feature type="transmembrane region" description="Helical" evidence="5">
    <location>
        <begin position="301"/>
        <end position="320"/>
    </location>
</feature>
<dbReference type="InterPro" id="IPR010096">
    <property type="entry name" value="NADH-Q_OxRdtase_suN/2"/>
</dbReference>
<name>A0A347VSC6_9HELI</name>